<dbReference type="AlphaFoldDB" id="C6BZF9"/>
<dbReference type="InterPro" id="IPR036388">
    <property type="entry name" value="WH-like_DNA-bd_sf"/>
</dbReference>
<proteinExistence type="predicted"/>
<dbReference type="Pfam" id="PF13730">
    <property type="entry name" value="HTH_36"/>
    <property type="match status" value="1"/>
</dbReference>
<dbReference type="STRING" id="526222.Desal_2742"/>
<reference evidence="2 3" key="1">
    <citation type="submission" date="2009-06" db="EMBL/GenBank/DDBJ databases">
        <title>Complete sequence of Desulfovibrio salexigens DSM 2638.</title>
        <authorList>
            <consortium name="US DOE Joint Genome Institute"/>
            <person name="Lucas S."/>
            <person name="Copeland A."/>
            <person name="Lapidus A."/>
            <person name="Glavina del Rio T."/>
            <person name="Tice H."/>
            <person name="Bruce D."/>
            <person name="Goodwin L."/>
            <person name="Pitluck S."/>
            <person name="Munk A.C."/>
            <person name="Brettin T."/>
            <person name="Detter J.C."/>
            <person name="Han C."/>
            <person name="Tapia R."/>
            <person name="Larimer F."/>
            <person name="Land M."/>
            <person name="Hauser L."/>
            <person name="Kyrpides N."/>
            <person name="Anderson I."/>
            <person name="Wall J.D."/>
            <person name="Arkin A.P."/>
            <person name="Dehal P."/>
            <person name="Chivian D."/>
            <person name="Giles B."/>
            <person name="Hazen T.C."/>
        </authorList>
    </citation>
    <scope>NUCLEOTIDE SEQUENCE [LARGE SCALE GENOMIC DNA]</scope>
    <source>
        <strain evidence="3">ATCC 14822 / DSM 2638 / NCIMB 8403 / VKM B-1763</strain>
    </source>
</reference>
<accession>C6BZF9</accession>
<name>C6BZF9_MARSD</name>
<gene>
    <name evidence="2" type="ordered locus">Desal_2742</name>
</gene>
<feature type="region of interest" description="Disordered" evidence="1">
    <location>
        <begin position="155"/>
        <end position="186"/>
    </location>
</feature>
<evidence type="ECO:0008006" key="4">
    <source>
        <dbReference type="Google" id="ProtNLM"/>
    </source>
</evidence>
<dbReference type="Gene3D" id="1.10.10.10">
    <property type="entry name" value="Winged helix-like DNA-binding domain superfamily/Winged helix DNA-binding domain"/>
    <property type="match status" value="1"/>
</dbReference>
<dbReference type="RefSeq" id="WP_015852612.1">
    <property type="nucleotide sequence ID" value="NC_012881.1"/>
</dbReference>
<protein>
    <recommendedName>
        <fullName evidence="4">Helix-turn-helix domain-containing protein</fullName>
    </recommendedName>
</protein>
<organism evidence="2 3">
    <name type="scientific">Maridesulfovibrio salexigens (strain ATCC 14822 / DSM 2638 / NCIMB 8403 / VKM B-1763)</name>
    <name type="common">Desulfovibrio salexigens</name>
    <dbReference type="NCBI Taxonomy" id="526222"/>
    <lineage>
        <taxon>Bacteria</taxon>
        <taxon>Pseudomonadati</taxon>
        <taxon>Thermodesulfobacteriota</taxon>
        <taxon>Desulfovibrionia</taxon>
        <taxon>Desulfovibrionales</taxon>
        <taxon>Desulfovibrionaceae</taxon>
        <taxon>Maridesulfovibrio</taxon>
    </lineage>
</organism>
<keyword evidence="3" id="KW-1185">Reference proteome</keyword>
<evidence type="ECO:0000313" key="3">
    <source>
        <dbReference type="Proteomes" id="UP000002601"/>
    </source>
</evidence>
<dbReference type="Proteomes" id="UP000002601">
    <property type="component" value="Chromosome"/>
</dbReference>
<dbReference type="HOGENOM" id="CLU_917430_0_0_7"/>
<sequence length="303" mass="34494">MIVKKNMGVRKAAKQDLTPKKHQLHVDGNLIHFPSSLPKKQAQTCFVFVPLRDFGATIIDFIRQQKLLTHSERSVWRELALFAGYDGKCFPAQYKIATRAGIDERTVRKALSGLEQKGFVLKRKPERQRSCSYLLLFHSIFLNLPLGPVKEGGRAAQSGTKGLADQSIVPTIPKDPNRPRTTRTKSDGCCAPICSGELSQEIEDMIWSVAQVKDKPAKWAFAVRERFRRGNGDLEVLKKEAEESKLSSGYTYADWDKWLSELILRDGAEKFSSVITQFQGTHLMIRDVQIPIEYIHKYMETRR</sequence>
<evidence type="ECO:0000313" key="2">
    <source>
        <dbReference type="EMBL" id="ACS80796.1"/>
    </source>
</evidence>
<dbReference type="KEGG" id="dsa:Desal_2742"/>
<evidence type="ECO:0000256" key="1">
    <source>
        <dbReference type="SAM" id="MobiDB-lite"/>
    </source>
</evidence>
<dbReference type="EMBL" id="CP001649">
    <property type="protein sequence ID" value="ACS80796.1"/>
    <property type="molecule type" value="Genomic_DNA"/>
</dbReference>